<evidence type="ECO:0008006" key="5">
    <source>
        <dbReference type="Google" id="ProtNLM"/>
    </source>
</evidence>
<protein>
    <recommendedName>
        <fullName evidence="5">Secreted protein</fullName>
    </recommendedName>
</protein>
<feature type="signal peptide" evidence="2">
    <location>
        <begin position="1"/>
        <end position="25"/>
    </location>
</feature>
<evidence type="ECO:0000313" key="3">
    <source>
        <dbReference type="EMBL" id="MED6153157.1"/>
    </source>
</evidence>
<name>A0ABU6TWD7_9FABA</name>
<dbReference type="Proteomes" id="UP001341840">
    <property type="component" value="Unassembled WGS sequence"/>
</dbReference>
<evidence type="ECO:0000256" key="2">
    <source>
        <dbReference type="SAM" id="SignalP"/>
    </source>
</evidence>
<feature type="region of interest" description="Disordered" evidence="1">
    <location>
        <begin position="87"/>
        <end position="113"/>
    </location>
</feature>
<keyword evidence="2" id="KW-0732">Signal</keyword>
<feature type="chain" id="PRO_5046669174" description="Secreted protein" evidence="2">
    <location>
        <begin position="26"/>
        <end position="113"/>
    </location>
</feature>
<evidence type="ECO:0000313" key="4">
    <source>
        <dbReference type="Proteomes" id="UP001341840"/>
    </source>
</evidence>
<gene>
    <name evidence="3" type="ORF">PIB30_098921</name>
</gene>
<keyword evidence="4" id="KW-1185">Reference proteome</keyword>
<organism evidence="3 4">
    <name type="scientific">Stylosanthes scabra</name>
    <dbReference type="NCBI Taxonomy" id="79078"/>
    <lineage>
        <taxon>Eukaryota</taxon>
        <taxon>Viridiplantae</taxon>
        <taxon>Streptophyta</taxon>
        <taxon>Embryophyta</taxon>
        <taxon>Tracheophyta</taxon>
        <taxon>Spermatophyta</taxon>
        <taxon>Magnoliopsida</taxon>
        <taxon>eudicotyledons</taxon>
        <taxon>Gunneridae</taxon>
        <taxon>Pentapetalae</taxon>
        <taxon>rosids</taxon>
        <taxon>fabids</taxon>
        <taxon>Fabales</taxon>
        <taxon>Fabaceae</taxon>
        <taxon>Papilionoideae</taxon>
        <taxon>50 kb inversion clade</taxon>
        <taxon>dalbergioids sensu lato</taxon>
        <taxon>Dalbergieae</taxon>
        <taxon>Pterocarpus clade</taxon>
        <taxon>Stylosanthes</taxon>
    </lineage>
</organism>
<dbReference type="EMBL" id="JASCZI010093207">
    <property type="protein sequence ID" value="MED6153157.1"/>
    <property type="molecule type" value="Genomic_DNA"/>
</dbReference>
<accession>A0ABU6TWD7</accession>
<comment type="caution">
    <text evidence="3">The sequence shown here is derived from an EMBL/GenBank/DDBJ whole genome shotgun (WGS) entry which is preliminary data.</text>
</comment>
<sequence>MSPRETTKRGRSLLVLSSVLVQTTAEETRLMAEGVKGWTLEEGFEGKGIEKECEIGGSGDLVGSHGAGTSIPAPAPVYSWGPVLSPRGLSGSPRSSPSRIPAGAGEIAIPIRA</sequence>
<evidence type="ECO:0000256" key="1">
    <source>
        <dbReference type="SAM" id="MobiDB-lite"/>
    </source>
</evidence>
<reference evidence="3 4" key="1">
    <citation type="journal article" date="2023" name="Plants (Basel)">
        <title>Bridging the Gap: Combining Genomics and Transcriptomics Approaches to Understand Stylosanthes scabra, an Orphan Legume from the Brazilian Caatinga.</title>
        <authorList>
            <person name="Ferreira-Neto J.R.C."/>
            <person name="da Silva M.D."/>
            <person name="Binneck E."/>
            <person name="de Melo N.F."/>
            <person name="da Silva R.H."/>
            <person name="de Melo A.L.T.M."/>
            <person name="Pandolfi V."/>
            <person name="Bustamante F.O."/>
            <person name="Brasileiro-Vidal A.C."/>
            <person name="Benko-Iseppon A.M."/>
        </authorList>
    </citation>
    <scope>NUCLEOTIDE SEQUENCE [LARGE SCALE GENOMIC DNA]</scope>
    <source>
        <tissue evidence="3">Leaves</tissue>
    </source>
</reference>
<proteinExistence type="predicted"/>